<dbReference type="PANTHER" id="PTHR22847">
    <property type="entry name" value="WD40 REPEAT PROTEIN"/>
    <property type="match status" value="1"/>
</dbReference>
<name>X6MQI7_RETFI</name>
<dbReference type="InterPro" id="IPR001680">
    <property type="entry name" value="WD40_rpt"/>
</dbReference>
<gene>
    <name evidence="4" type="ORF">RFI_21233</name>
</gene>
<feature type="repeat" description="WD" evidence="3">
    <location>
        <begin position="142"/>
        <end position="183"/>
    </location>
</feature>
<dbReference type="PANTHER" id="PTHR22847:SF637">
    <property type="entry name" value="WD REPEAT DOMAIN 5B"/>
    <property type="match status" value="1"/>
</dbReference>
<keyword evidence="2" id="KW-0677">Repeat</keyword>
<dbReference type="SUPFAM" id="SSF50978">
    <property type="entry name" value="WD40 repeat-like"/>
    <property type="match status" value="1"/>
</dbReference>
<reference evidence="4 5" key="1">
    <citation type="journal article" date="2013" name="Curr. Biol.">
        <title>The Genome of the Foraminiferan Reticulomyxa filosa.</title>
        <authorList>
            <person name="Glockner G."/>
            <person name="Hulsmann N."/>
            <person name="Schleicher M."/>
            <person name="Noegel A.A."/>
            <person name="Eichinger L."/>
            <person name="Gallinger C."/>
            <person name="Pawlowski J."/>
            <person name="Sierra R."/>
            <person name="Euteneuer U."/>
            <person name="Pillet L."/>
            <person name="Moustafa A."/>
            <person name="Platzer M."/>
            <person name="Groth M."/>
            <person name="Szafranski K."/>
            <person name="Schliwa M."/>
        </authorList>
    </citation>
    <scope>NUCLEOTIDE SEQUENCE [LARGE SCALE GENOMIC DNA]</scope>
</reference>
<dbReference type="InterPro" id="IPR019775">
    <property type="entry name" value="WD40_repeat_CS"/>
</dbReference>
<dbReference type="Pfam" id="PF00400">
    <property type="entry name" value="WD40"/>
    <property type="match status" value="2"/>
</dbReference>
<dbReference type="EMBL" id="ASPP01018549">
    <property type="protein sequence ID" value="ETO16124.1"/>
    <property type="molecule type" value="Genomic_DNA"/>
</dbReference>
<accession>X6MQI7</accession>
<dbReference type="InterPro" id="IPR036322">
    <property type="entry name" value="WD40_repeat_dom_sf"/>
</dbReference>
<dbReference type="AlphaFoldDB" id="X6MQI7"/>
<evidence type="ECO:0000313" key="5">
    <source>
        <dbReference type="Proteomes" id="UP000023152"/>
    </source>
</evidence>
<evidence type="ECO:0000313" key="4">
    <source>
        <dbReference type="EMBL" id="ETO16124.1"/>
    </source>
</evidence>
<dbReference type="InterPro" id="IPR020472">
    <property type="entry name" value="WD40_PAC1"/>
</dbReference>
<dbReference type="GO" id="GO:1990234">
    <property type="term" value="C:transferase complex"/>
    <property type="evidence" value="ECO:0007669"/>
    <property type="project" value="UniProtKB-ARBA"/>
</dbReference>
<dbReference type="OrthoDB" id="6262491at2759"/>
<evidence type="ECO:0000256" key="3">
    <source>
        <dbReference type="PROSITE-ProRule" id="PRU00221"/>
    </source>
</evidence>
<proteinExistence type="predicted"/>
<keyword evidence="1 3" id="KW-0853">WD repeat</keyword>
<feature type="repeat" description="WD" evidence="3">
    <location>
        <begin position="1"/>
        <end position="23"/>
    </location>
</feature>
<dbReference type="PROSITE" id="PS50294">
    <property type="entry name" value="WD_REPEATS_REGION"/>
    <property type="match status" value="2"/>
</dbReference>
<dbReference type="CDD" id="cd00200">
    <property type="entry name" value="WD40"/>
    <property type="match status" value="1"/>
</dbReference>
<dbReference type="InterPro" id="IPR015943">
    <property type="entry name" value="WD40/YVTN_repeat-like_dom_sf"/>
</dbReference>
<organism evidence="4 5">
    <name type="scientific">Reticulomyxa filosa</name>
    <dbReference type="NCBI Taxonomy" id="46433"/>
    <lineage>
        <taxon>Eukaryota</taxon>
        <taxon>Sar</taxon>
        <taxon>Rhizaria</taxon>
        <taxon>Retaria</taxon>
        <taxon>Foraminifera</taxon>
        <taxon>Monothalamids</taxon>
        <taxon>Reticulomyxidae</taxon>
        <taxon>Reticulomyxa</taxon>
    </lineage>
</organism>
<feature type="non-terminal residue" evidence="4">
    <location>
        <position position="193"/>
    </location>
</feature>
<dbReference type="PROSITE" id="PS50082">
    <property type="entry name" value="WD_REPEATS_2"/>
    <property type="match status" value="3"/>
</dbReference>
<comment type="caution">
    <text evidence="4">The sequence shown here is derived from an EMBL/GenBank/DDBJ whole genome shotgun (WGS) entry which is preliminary data.</text>
</comment>
<dbReference type="PRINTS" id="PR00320">
    <property type="entry name" value="GPROTEINBRPT"/>
</dbReference>
<sequence>MISLSYDEKVRIWHVELGEKYRSFDGHGFPIYFADFSSIKNIIVLCPFSNTINLVDLEPRGKLITLKGHEGPVVCVDVSLDGKYIVSSSKDKTIRLWDIHSKKKFKNSWPSKYCRKNSILSFYFGYTIDIWDVKTGKRLKQLKGHSDFVRCARFSPDGQFVISCSLDKTMRIWNVESGKEMKALTGHSDYIND</sequence>
<protein>
    <submittedName>
        <fullName evidence="4">WD repeat-containing protein</fullName>
    </submittedName>
</protein>
<dbReference type="SMART" id="SM00320">
    <property type="entry name" value="WD40"/>
    <property type="match status" value="3"/>
</dbReference>
<dbReference type="Proteomes" id="UP000023152">
    <property type="component" value="Unassembled WGS sequence"/>
</dbReference>
<dbReference type="PROSITE" id="PS00678">
    <property type="entry name" value="WD_REPEATS_1"/>
    <property type="match status" value="2"/>
</dbReference>
<keyword evidence="5" id="KW-1185">Reference proteome</keyword>
<evidence type="ECO:0000256" key="2">
    <source>
        <dbReference type="ARBA" id="ARBA00022737"/>
    </source>
</evidence>
<dbReference type="Gene3D" id="2.130.10.10">
    <property type="entry name" value="YVTN repeat-like/Quinoprotein amine dehydrogenase"/>
    <property type="match status" value="2"/>
</dbReference>
<evidence type="ECO:0000256" key="1">
    <source>
        <dbReference type="ARBA" id="ARBA00022574"/>
    </source>
</evidence>
<feature type="repeat" description="WD" evidence="3">
    <location>
        <begin position="66"/>
        <end position="107"/>
    </location>
</feature>